<sequence>MESKVTGEVTLGVVVDEAKCLADKLWPDRERYLEQLEFMEAMFAGMDDQLYGDCSDEEGLRAYF</sequence>
<reference evidence="1" key="1">
    <citation type="submission" date="2023-11" db="EMBL/GenBank/DDBJ databases">
        <authorList>
            <person name="Alioto T."/>
            <person name="Alioto T."/>
            <person name="Gomez Garrido J."/>
        </authorList>
    </citation>
    <scope>NUCLEOTIDE SEQUENCE</scope>
</reference>
<dbReference type="Proteomes" id="UP001296104">
    <property type="component" value="Unassembled WGS sequence"/>
</dbReference>
<evidence type="ECO:0000313" key="2">
    <source>
        <dbReference type="Proteomes" id="UP001296104"/>
    </source>
</evidence>
<dbReference type="EMBL" id="CAVMBE010000010">
    <property type="protein sequence ID" value="CAK3899552.1"/>
    <property type="molecule type" value="Genomic_DNA"/>
</dbReference>
<protein>
    <submittedName>
        <fullName evidence="1">Uncharacterized protein</fullName>
    </submittedName>
</protein>
<proteinExistence type="predicted"/>
<keyword evidence="2" id="KW-1185">Reference proteome</keyword>
<name>A0AAI9E8R5_9PEZI</name>
<accession>A0AAI9E8R5</accession>
<comment type="caution">
    <text evidence="1">The sequence shown here is derived from an EMBL/GenBank/DDBJ whole genome shotgun (WGS) entry which is preliminary data.</text>
</comment>
<organism evidence="1 2">
    <name type="scientific">Lecanosticta acicola</name>
    <dbReference type="NCBI Taxonomy" id="111012"/>
    <lineage>
        <taxon>Eukaryota</taxon>
        <taxon>Fungi</taxon>
        <taxon>Dikarya</taxon>
        <taxon>Ascomycota</taxon>
        <taxon>Pezizomycotina</taxon>
        <taxon>Dothideomycetes</taxon>
        <taxon>Dothideomycetidae</taxon>
        <taxon>Mycosphaerellales</taxon>
        <taxon>Mycosphaerellaceae</taxon>
        <taxon>Lecanosticta</taxon>
    </lineage>
</organism>
<dbReference type="AlphaFoldDB" id="A0AAI9E8R5"/>
<gene>
    <name evidence="1" type="ORF">LECACI_7A002436</name>
</gene>
<evidence type="ECO:0000313" key="1">
    <source>
        <dbReference type="EMBL" id="CAK3899552.1"/>
    </source>
</evidence>